<dbReference type="EMBL" id="CP113517">
    <property type="protein sequence ID" value="WAR43906.1"/>
    <property type="molecule type" value="Genomic_DNA"/>
</dbReference>
<evidence type="ECO:0000313" key="2">
    <source>
        <dbReference type="Proteomes" id="UP001162780"/>
    </source>
</evidence>
<protein>
    <submittedName>
        <fullName evidence="1">Uncharacterized protein</fullName>
    </submittedName>
</protein>
<keyword evidence="2" id="KW-1185">Reference proteome</keyword>
<proteinExistence type="predicted"/>
<accession>A0ABY7GHI6</accession>
<sequence>MNTIHSSSLAFYPTGYLKPEQDSLNKKQAPLDEPNPLNLNLPAWTPEQIQKAMASAGLNKHNDFSQEANTRTNRAVQAYHQTRDQPIQAQLENIISRVDYYV</sequence>
<organism evidence="1 2">
    <name type="scientific">Methylomonas rapida</name>
    <dbReference type="NCBI Taxonomy" id="2963939"/>
    <lineage>
        <taxon>Bacteria</taxon>
        <taxon>Pseudomonadati</taxon>
        <taxon>Pseudomonadota</taxon>
        <taxon>Gammaproteobacteria</taxon>
        <taxon>Methylococcales</taxon>
        <taxon>Methylococcaceae</taxon>
        <taxon>Methylomonas</taxon>
    </lineage>
</organism>
<dbReference type="RefSeq" id="WP_255188893.1">
    <property type="nucleotide sequence ID" value="NZ_CP113517.1"/>
</dbReference>
<name>A0ABY7GHI6_9GAMM</name>
<dbReference type="Proteomes" id="UP001162780">
    <property type="component" value="Chromosome"/>
</dbReference>
<evidence type="ECO:0000313" key="1">
    <source>
        <dbReference type="EMBL" id="WAR43906.1"/>
    </source>
</evidence>
<reference evidence="1" key="1">
    <citation type="submission" date="2022-11" db="EMBL/GenBank/DDBJ databases">
        <title>Methylomonas rapida sp. nov., Carotenoid-Producing Obligate Methanotrophs with High Growth Characteristics and Biotechnological Potential.</title>
        <authorList>
            <person name="Tikhonova E.N."/>
            <person name="Suleimanov R.Z."/>
            <person name="Miroshnikov K."/>
            <person name="Oshkin I.Y."/>
            <person name="Belova S.E."/>
            <person name="Danilova O.V."/>
            <person name="Ashikhmin A."/>
            <person name="Konopkin A."/>
            <person name="But S.Y."/>
            <person name="Khmelenina V.N."/>
            <person name="Kuznetsov N."/>
            <person name="Pimenov N.V."/>
            <person name="Dedysh S.N."/>
        </authorList>
    </citation>
    <scope>NUCLEOTIDE SEQUENCE</scope>
    <source>
        <strain evidence="1">MP1</strain>
    </source>
</reference>
<gene>
    <name evidence="1" type="ORF">NM686_016235</name>
</gene>